<dbReference type="FunFam" id="1.20.5.1300:FF:000002">
    <property type="entry name" value="Histidinol dehydrogenase, chloroplastic"/>
    <property type="match status" value="1"/>
</dbReference>
<organism evidence="11 12">
    <name type="scientific">Pseudomonas syringae pv. persicae</name>
    <dbReference type="NCBI Taxonomy" id="237306"/>
    <lineage>
        <taxon>Bacteria</taxon>
        <taxon>Pseudomonadati</taxon>
        <taxon>Pseudomonadota</taxon>
        <taxon>Gammaproteobacteria</taxon>
        <taxon>Pseudomonadales</taxon>
        <taxon>Pseudomonadaceae</taxon>
        <taxon>Pseudomonas</taxon>
    </lineage>
</organism>
<evidence type="ECO:0000313" key="11">
    <source>
        <dbReference type="EMBL" id="RMP07372.1"/>
    </source>
</evidence>
<dbReference type="GO" id="GO:0051287">
    <property type="term" value="F:NAD binding"/>
    <property type="evidence" value="ECO:0007669"/>
    <property type="project" value="InterPro"/>
</dbReference>
<evidence type="ECO:0000313" key="12">
    <source>
        <dbReference type="Proteomes" id="UP000281604"/>
    </source>
</evidence>
<keyword evidence="6" id="KW-0862">Zinc</keyword>
<proteinExistence type="predicted"/>
<dbReference type="Proteomes" id="UP000281604">
    <property type="component" value="Unassembled WGS sequence"/>
</dbReference>
<dbReference type="AlphaFoldDB" id="A0A3M4AL05"/>
<reference evidence="11 12" key="1">
    <citation type="submission" date="2018-08" db="EMBL/GenBank/DDBJ databases">
        <title>Recombination of ecologically and evolutionarily significant loci maintains genetic cohesion in the Pseudomonas syringae species complex.</title>
        <authorList>
            <person name="Dillon M."/>
            <person name="Thakur S."/>
            <person name="Almeida R.N.D."/>
            <person name="Weir B.S."/>
            <person name="Guttman D.S."/>
        </authorList>
    </citation>
    <scope>NUCLEOTIDE SEQUENCE [LARGE SCALE GENOMIC DNA]</scope>
    <source>
        <strain evidence="11 12">ICMP 3706</strain>
    </source>
</reference>
<evidence type="ECO:0000256" key="2">
    <source>
        <dbReference type="ARBA" id="ARBA00004940"/>
    </source>
</evidence>
<evidence type="ECO:0000256" key="7">
    <source>
        <dbReference type="ARBA" id="ARBA00023002"/>
    </source>
</evidence>
<dbReference type="GO" id="GO:0005829">
    <property type="term" value="C:cytosol"/>
    <property type="evidence" value="ECO:0007669"/>
    <property type="project" value="TreeGrafter"/>
</dbReference>
<comment type="cofactor">
    <cofactor evidence="1">
        <name>Zn(2+)</name>
        <dbReference type="ChEBI" id="CHEBI:29105"/>
    </cofactor>
</comment>
<keyword evidence="9" id="KW-0368">Histidine biosynthesis</keyword>
<gene>
    <name evidence="11" type="ORF">ALQ30_200105</name>
</gene>
<dbReference type="InterPro" id="IPR012131">
    <property type="entry name" value="Hstdl_DH"/>
</dbReference>
<dbReference type="SUPFAM" id="SSF53720">
    <property type="entry name" value="ALDH-like"/>
    <property type="match status" value="1"/>
</dbReference>
<accession>A0A3M4AL05</accession>
<dbReference type="EMBL" id="RBQE01000243">
    <property type="protein sequence ID" value="RMP07372.1"/>
    <property type="molecule type" value="Genomic_DNA"/>
</dbReference>
<dbReference type="GO" id="GO:0046872">
    <property type="term" value="F:metal ion binding"/>
    <property type="evidence" value="ECO:0007669"/>
    <property type="project" value="UniProtKB-KW"/>
</dbReference>
<dbReference type="PANTHER" id="PTHR21256:SF2">
    <property type="entry name" value="HISTIDINE BIOSYNTHESIS TRIFUNCTIONAL PROTEIN"/>
    <property type="match status" value="1"/>
</dbReference>
<dbReference type="EC" id="1.1.1.23" evidence="3"/>
<evidence type="ECO:0000256" key="10">
    <source>
        <dbReference type="ARBA" id="ARBA00049489"/>
    </source>
</evidence>
<dbReference type="GO" id="GO:0000105">
    <property type="term" value="P:L-histidine biosynthetic process"/>
    <property type="evidence" value="ECO:0007669"/>
    <property type="project" value="UniProtKB-KW"/>
</dbReference>
<keyword evidence="4" id="KW-0028">Amino-acid biosynthesis</keyword>
<dbReference type="Gene3D" id="1.20.5.1300">
    <property type="match status" value="1"/>
</dbReference>
<evidence type="ECO:0000256" key="8">
    <source>
        <dbReference type="ARBA" id="ARBA00023027"/>
    </source>
</evidence>
<keyword evidence="8" id="KW-0520">NAD</keyword>
<evidence type="ECO:0000256" key="1">
    <source>
        <dbReference type="ARBA" id="ARBA00001947"/>
    </source>
</evidence>
<evidence type="ECO:0000256" key="3">
    <source>
        <dbReference type="ARBA" id="ARBA00012965"/>
    </source>
</evidence>
<comment type="pathway">
    <text evidence="2">Amino-acid biosynthesis; L-histidine biosynthesis; L-histidine from 5-phospho-alpha-D-ribose 1-diphosphate: step 9/9.</text>
</comment>
<dbReference type="PANTHER" id="PTHR21256">
    <property type="entry name" value="HISTIDINOL DEHYDROGENASE HDH"/>
    <property type="match status" value="1"/>
</dbReference>
<evidence type="ECO:0000256" key="4">
    <source>
        <dbReference type="ARBA" id="ARBA00022605"/>
    </source>
</evidence>
<dbReference type="InterPro" id="IPR016161">
    <property type="entry name" value="Ald_DH/histidinol_DH"/>
</dbReference>
<dbReference type="Pfam" id="PF00815">
    <property type="entry name" value="Histidinol_dh"/>
    <property type="match status" value="1"/>
</dbReference>
<dbReference type="GO" id="GO:0004399">
    <property type="term" value="F:histidinol dehydrogenase activity"/>
    <property type="evidence" value="ECO:0007669"/>
    <property type="project" value="UniProtKB-EC"/>
</dbReference>
<name>A0A3M4AL05_9PSED</name>
<keyword evidence="5" id="KW-0479">Metal-binding</keyword>
<sequence>MSVADPEAWLPHIRHAGAIFMGRHTSEALGDYCAGPNHVLPTSGTARFSSPLGVYDFQKRSSIIYCSPEGASELGKTASVLARGESLSGHARSAEYRITDLDWKAGNLEEGK</sequence>
<evidence type="ECO:0000256" key="9">
    <source>
        <dbReference type="ARBA" id="ARBA00023102"/>
    </source>
</evidence>
<evidence type="ECO:0000256" key="6">
    <source>
        <dbReference type="ARBA" id="ARBA00022833"/>
    </source>
</evidence>
<keyword evidence="7" id="KW-0560">Oxidoreductase</keyword>
<comment type="catalytic activity">
    <reaction evidence="10">
        <text>L-histidinol + 2 NAD(+) + H2O = L-histidine + 2 NADH + 3 H(+)</text>
        <dbReference type="Rhea" id="RHEA:20641"/>
        <dbReference type="ChEBI" id="CHEBI:15377"/>
        <dbReference type="ChEBI" id="CHEBI:15378"/>
        <dbReference type="ChEBI" id="CHEBI:57540"/>
        <dbReference type="ChEBI" id="CHEBI:57595"/>
        <dbReference type="ChEBI" id="CHEBI:57699"/>
        <dbReference type="ChEBI" id="CHEBI:57945"/>
        <dbReference type="EC" id="1.1.1.23"/>
    </reaction>
</comment>
<dbReference type="Gene3D" id="3.40.50.1980">
    <property type="entry name" value="Nitrogenase molybdenum iron protein domain"/>
    <property type="match status" value="1"/>
</dbReference>
<comment type="caution">
    <text evidence="11">The sequence shown here is derived from an EMBL/GenBank/DDBJ whole genome shotgun (WGS) entry which is preliminary data.</text>
</comment>
<evidence type="ECO:0000256" key="5">
    <source>
        <dbReference type="ARBA" id="ARBA00022723"/>
    </source>
</evidence>
<protein>
    <recommendedName>
        <fullName evidence="3">histidinol dehydrogenase</fullName>
        <ecNumber evidence="3">1.1.1.23</ecNumber>
    </recommendedName>
</protein>